<dbReference type="Pfam" id="PF08044">
    <property type="entry name" value="DUF1707"/>
    <property type="match status" value="1"/>
</dbReference>
<accession>A0A941EVQ2</accession>
<protein>
    <submittedName>
        <fullName evidence="2">DUF1707 domain-containing protein</fullName>
    </submittedName>
</protein>
<keyword evidence="3" id="KW-1185">Reference proteome</keyword>
<evidence type="ECO:0000259" key="1">
    <source>
        <dbReference type="Pfam" id="PF08044"/>
    </source>
</evidence>
<sequence>MTEDRLPQQRPELRASHADRDRVAEQLRIAAGDGRLTMDELDERLDKALNARTGSELELLLLDLPAVAGPGSGLLPAVEAKELVRIEVTSGNANRQGRWAVPQAMSLRVRSGNIKLDLTEAVVSGPVLKLDVDVRSGNIVIVTRPGIEVMMDEVNVRSGNVKVRVPKEQASVPAYLRVEVVGSVGSGNVLARPPRRGFMDWLRSRPIRYPELPR</sequence>
<gene>
    <name evidence="2" type="ORF">KDL01_16100</name>
</gene>
<reference evidence="2" key="1">
    <citation type="submission" date="2021-04" db="EMBL/GenBank/DDBJ databases">
        <title>Genome based classification of Actinospica acidithermotolerans sp. nov., an actinobacterium isolated from an Indonesian hot spring.</title>
        <authorList>
            <person name="Kusuma A.B."/>
            <person name="Putra K.E."/>
            <person name="Nafisah S."/>
            <person name="Loh J."/>
            <person name="Nouioui I."/>
            <person name="Goodfellow M."/>
        </authorList>
    </citation>
    <scope>NUCLEOTIDE SEQUENCE</scope>
    <source>
        <strain evidence="2">CSCA 57</strain>
    </source>
</reference>
<evidence type="ECO:0000313" key="2">
    <source>
        <dbReference type="EMBL" id="MBR7834799.1"/>
    </source>
</evidence>
<dbReference type="EMBL" id="JAGSOG010000071">
    <property type="protein sequence ID" value="MBR7834799.1"/>
    <property type="molecule type" value="Genomic_DNA"/>
</dbReference>
<organism evidence="2 3">
    <name type="scientific">Actinospica durhamensis</name>
    <dbReference type="NCBI Taxonomy" id="1508375"/>
    <lineage>
        <taxon>Bacteria</taxon>
        <taxon>Bacillati</taxon>
        <taxon>Actinomycetota</taxon>
        <taxon>Actinomycetes</taxon>
        <taxon>Catenulisporales</taxon>
        <taxon>Actinospicaceae</taxon>
        <taxon>Actinospica</taxon>
    </lineage>
</organism>
<feature type="domain" description="DUF1707" evidence="1">
    <location>
        <begin position="13"/>
        <end position="65"/>
    </location>
</feature>
<dbReference type="InterPro" id="IPR012551">
    <property type="entry name" value="DUF1707_SHOCT-like"/>
</dbReference>
<evidence type="ECO:0000313" key="3">
    <source>
        <dbReference type="Proteomes" id="UP000675781"/>
    </source>
</evidence>
<dbReference type="RefSeq" id="WP_212529312.1">
    <property type="nucleotide sequence ID" value="NZ_JAGSOG010000071.1"/>
</dbReference>
<proteinExistence type="predicted"/>
<name>A0A941EVQ2_9ACTN</name>
<dbReference type="AlphaFoldDB" id="A0A941EVQ2"/>
<dbReference type="PANTHER" id="PTHR40763">
    <property type="entry name" value="MEMBRANE PROTEIN-RELATED"/>
    <property type="match status" value="1"/>
</dbReference>
<dbReference type="PANTHER" id="PTHR40763:SF5">
    <property type="entry name" value="MEMBRANE PROTEIN"/>
    <property type="match status" value="1"/>
</dbReference>
<comment type="caution">
    <text evidence="2">The sequence shown here is derived from an EMBL/GenBank/DDBJ whole genome shotgun (WGS) entry which is preliminary data.</text>
</comment>
<dbReference type="Proteomes" id="UP000675781">
    <property type="component" value="Unassembled WGS sequence"/>
</dbReference>